<evidence type="ECO:0000313" key="1">
    <source>
        <dbReference type="EMBL" id="PQF22086.1"/>
    </source>
</evidence>
<organism evidence="1 2">
    <name type="scientific">Enterococcus mundtii</name>
    <dbReference type="NCBI Taxonomy" id="53346"/>
    <lineage>
        <taxon>Bacteria</taxon>
        <taxon>Bacillati</taxon>
        <taxon>Bacillota</taxon>
        <taxon>Bacilli</taxon>
        <taxon>Lactobacillales</taxon>
        <taxon>Enterococcaceae</taxon>
        <taxon>Enterococcus</taxon>
    </lineage>
</organism>
<dbReference type="Proteomes" id="UP000237934">
    <property type="component" value="Unassembled WGS sequence"/>
</dbReference>
<accession>A0A2S7RR38</accession>
<dbReference type="AlphaFoldDB" id="A0A2S7RR38"/>
<dbReference type="EMBL" id="PUAP01000035">
    <property type="protein sequence ID" value="PQF22086.1"/>
    <property type="molecule type" value="Genomic_DNA"/>
</dbReference>
<comment type="caution">
    <text evidence="1">The sequence shown here is derived from an EMBL/GenBank/DDBJ whole genome shotgun (WGS) entry which is preliminary data.</text>
</comment>
<sequence>MKLSKTIAYEKLGKIIYLSSDDGILLLEDEVATYIFELLKKEQTLQEIKQKVKEKFKQANGHTKEVTDLFIENFLTDLSNRSIVC</sequence>
<dbReference type="RefSeq" id="WP_019724034.1">
    <property type="nucleotide sequence ID" value="NZ_PUAP01000035.1"/>
</dbReference>
<proteinExistence type="predicted"/>
<protein>
    <submittedName>
        <fullName evidence="1">PqqD family protein</fullName>
    </submittedName>
</protein>
<name>A0A2S7RR38_ENTMU</name>
<gene>
    <name evidence="1" type="ORF">CUS89_12010</name>
</gene>
<evidence type="ECO:0000313" key="2">
    <source>
        <dbReference type="Proteomes" id="UP000237934"/>
    </source>
</evidence>
<reference evidence="1 2" key="1">
    <citation type="journal article" date="2018" name="Pathog. Dis.">
        <title>Whole-genome sequencing based characterization of antimicrobial resistance in Enterococcus.</title>
        <authorList>
            <person name="Tyson G."/>
        </authorList>
    </citation>
    <scope>NUCLEOTIDE SEQUENCE [LARGE SCALE GENOMIC DNA]</scope>
    <source>
        <strain evidence="1 2">CVM N55263</strain>
    </source>
</reference>